<evidence type="ECO:0000313" key="1">
    <source>
        <dbReference type="EMBL" id="JAH70606.1"/>
    </source>
</evidence>
<proteinExistence type="predicted"/>
<name>A0A0E9UXX6_ANGAN</name>
<reference evidence="1" key="2">
    <citation type="journal article" date="2015" name="Fish Shellfish Immunol.">
        <title>Early steps in the European eel (Anguilla anguilla)-Vibrio vulnificus interaction in the gills: Role of the RtxA13 toxin.</title>
        <authorList>
            <person name="Callol A."/>
            <person name="Pajuelo D."/>
            <person name="Ebbesson L."/>
            <person name="Teles M."/>
            <person name="MacKenzie S."/>
            <person name="Amaro C."/>
        </authorList>
    </citation>
    <scope>NUCLEOTIDE SEQUENCE</scope>
</reference>
<accession>A0A0E9UXX6</accession>
<sequence>MHTISHTAVNKYVDFFLSVTHSKSGVNTPIKPHYTDNDMEIIC</sequence>
<dbReference type="EMBL" id="GBXM01037971">
    <property type="protein sequence ID" value="JAH70606.1"/>
    <property type="molecule type" value="Transcribed_RNA"/>
</dbReference>
<organism evidence="1">
    <name type="scientific">Anguilla anguilla</name>
    <name type="common">European freshwater eel</name>
    <name type="synonym">Muraena anguilla</name>
    <dbReference type="NCBI Taxonomy" id="7936"/>
    <lineage>
        <taxon>Eukaryota</taxon>
        <taxon>Metazoa</taxon>
        <taxon>Chordata</taxon>
        <taxon>Craniata</taxon>
        <taxon>Vertebrata</taxon>
        <taxon>Euteleostomi</taxon>
        <taxon>Actinopterygii</taxon>
        <taxon>Neopterygii</taxon>
        <taxon>Teleostei</taxon>
        <taxon>Anguilliformes</taxon>
        <taxon>Anguillidae</taxon>
        <taxon>Anguilla</taxon>
    </lineage>
</organism>
<dbReference type="AlphaFoldDB" id="A0A0E9UXX6"/>
<reference evidence="1" key="1">
    <citation type="submission" date="2014-11" db="EMBL/GenBank/DDBJ databases">
        <authorList>
            <person name="Amaro Gonzalez C."/>
        </authorList>
    </citation>
    <scope>NUCLEOTIDE SEQUENCE</scope>
</reference>
<protein>
    <submittedName>
        <fullName evidence="1">Uncharacterized protein</fullName>
    </submittedName>
</protein>